<evidence type="ECO:0000256" key="2">
    <source>
        <dbReference type="SAM" id="MobiDB-lite"/>
    </source>
</evidence>
<gene>
    <name evidence="4" type="ORF">V22_27810</name>
</gene>
<evidence type="ECO:0000313" key="5">
    <source>
        <dbReference type="Proteomes" id="UP000319976"/>
    </source>
</evidence>
<dbReference type="OrthoDB" id="253764at2"/>
<dbReference type="KEGG" id="chya:V22_27810"/>
<feature type="chain" id="PRO_5022050368" description="Chromosome partition protein Smc" evidence="3">
    <location>
        <begin position="24"/>
        <end position="287"/>
    </location>
</feature>
<sequence precursor="true">MTYVGKLLVVLQLMLSVCFMAFAGAVYTTQQNWQAAATKAQEDVASLRENLATVSADLTNRVTEEKTRADKAEQERDLAQGKLDDSEVKVEQVTEKLNTAQTALEVQTTLAGIAEDQAAAARKQASTLRGLNSQLLETKDELTAENRKLEDQIFSLKREADRIEQKHQSILNRNVELIAILQANGLSSDPSDYANLDTAPPPVVEGLVLNVAKPERRGGSEFVDVSLGSDDGLKKGHTLYVYNNKDGGTYLGQIQLTDVAADRAVGKVIQKSKNGSIERGDNVTSKL</sequence>
<keyword evidence="5" id="KW-1185">Reference proteome</keyword>
<dbReference type="AlphaFoldDB" id="A0A517TAX6"/>
<feature type="coiled-coil region" evidence="1">
    <location>
        <begin position="128"/>
        <end position="166"/>
    </location>
</feature>
<keyword evidence="1" id="KW-0175">Coiled coil</keyword>
<reference evidence="4 5" key="1">
    <citation type="submission" date="2019-02" db="EMBL/GenBank/DDBJ databases">
        <title>Deep-cultivation of Planctomycetes and their phenomic and genomic characterization uncovers novel biology.</title>
        <authorList>
            <person name="Wiegand S."/>
            <person name="Jogler M."/>
            <person name="Boedeker C."/>
            <person name="Pinto D."/>
            <person name="Vollmers J."/>
            <person name="Rivas-Marin E."/>
            <person name="Kohn T."/>
            <person name="Peeters S.H."/>
            <person name="Heuer A."/>
            <person name="Rast P."/>
            <person name="Oberbeckmann S."/>
            <person name="Bunk B."/>
            <person name="Jeske O."/>
            <person name="Meyerdierks A."/>
            <person name="Storesund J.E."/>
            <person name="Kallscheuer N."/>
            <person name="Luecker S."/>
            <person name="Lage O.M."/>
            <person name="Pohl T."/>
            <person name="Merkel B.J."/>
            <person name="Hornburger P."/>
            <person name="Mueller R.-W."/>
            <person name="Bruemmer F."/>
            <person name="Labrenz M."/>
            <person name="Spormann A.M."/>
            <person name="Op den Camp H."/>
            <person name="Overmann J."/>
            <person name="Amann R."/>
            <person name="Jetten M.S.M."/>
            <person name="Mascher T."/>
            <person name="Medema M.H."/>
            <person name="Devos D.P."/>
            <person name="Kaster A.-K."/>
            <person name="Ovreas L."/>
            <person name="Rohde M."/>
            <person name="Galperin M.Y."/>
            <person name="Jogler C."/>
        </authorList>
    </citation>
    <scope>NUCLEOTIDE SEQUENCE [LARGE SCALE GENOMIC DNA]</scope>
    <source>
        <strain evidence="4 5">V22</strain>
    </source>
</reference>
<keyword evidence="3" id="KW-0732">Signal</keyword>
<protein>
    <recommendedName>
        <fullName evidence="6">Chromosome partition protein Smc</fullName>
    </recommendedName>
</protein>
<dbReference type="RefSeq" id="WP_145263605.1">
    <property type="nucleotide sequence ID" value="NZ_CP036316.1"/>
</dbReference>
<proteinExistence type="predicted"/>
<feature type="signal peptide" evidence="3">
    <location>
        <begin position="1"/>
        <end position="23"/>
    </location>
</feature>
<evidence type="ECO:0008006" key="6">
    <source>
        <dbReference type="Google" id="ProtNLM"/>
    </source>
</evidence>
<evidence type="ECO:0000256" key="1">
    <source>
        <dbReference type="SAM" id="Coils"/>
    </source>
</evidence>
<dbReference type="EMBL" id="CP036316">
    <property type="protein sequence ID" value="QDT65526.1"/>
    <property type="molecule type" value="Genomic_DNA"/>
</dbReference>
<feature type="region of interest" description="Disordered" evidence="2">
    <location>
        <begin position="64"/>
        <end position="85"/>
    </location>
</feature>
<accession>A0A517TAX6</accession>
<name>A0A517TAX6_9PLAN</name>
<organism evidence="4 5">
    <name type="scientific">Calycomorphotria hydatis</name>
    <dbReference type="NCBI Taxonomy" id="2528027"/>
    <lineage>
        <taxon>Bacteria</taxon>
        <taxon>Pseudomonadati</taxon>
        <taxon>Planctomycetota</taxon>
        <taxon>Planctomycetia</taxon>
        <taxon>Planctomycetales</taxon>
        <taxon>Planctomycetaceae</taxon>
        <taxon>Calycomorphotria</taxon>
    </lineage>
</organism>
<evidence type="ECO:0000256" key="3">
    <source>
        <dbReference type="SAM" id="SignalP"/>
    </source>
</evidence>
<dbReference type="Proteomes" id="UP000319976">
    <property type="component" value="Chromosome"/>
</dbReference>
<evidence type="ECO:0000313" key="4">
    <source>
        <dbReference type="EMBL" id="QDT65526.1"/>
    </source>
</evidence>